<organism evidence="3 4">
    <name type="scientific">Sphingomonas chungangi</name>
    <dbReference type="NCBI Taxonomy" id="2683589"/>
    <lineage>
        <taxon>Bacteria</taxon>
        <taxon>Pseudomonadati</taxon>
        <taxon>Pseudomonadota</taxon>
        <taxon>Alphaproteobacteria</taxon>
        <taxon>Sphingomonadales</taxon>
        <taxon>Sphingomonadaceae</taxon>
        <taxon>Sphingomonas</taxon>
    </lineage>
</organism>
<protein>
    <submittedName>
        <fullName evidence="3">Amidohydrolase family protein</fullName>
    </submittedName>
</protein>
<feature type="region of interest" description="Disordered" evidence="1">
    <location>
        <begin position="557"/>
        <end position="579"/>
    </location>
</feature>
<name>A0A838L3W6_9SPHN</name>
<dbReference type="InterPro" id="IPR013108">
    <property type="entry name" value="Amidohydro_3"/>
</dbReference>
<accession>A0A838L3W6</accession>
<dbReference type="InterPro" id="IPR050378">
    <property type="entry name" value="Metallo-dep_Hydrolases_sf"/>
</dbReference>
<evidence type="ECO:0000313" key="4">
    <source>
        <dbReference type="Proteomes" id="UP000570166"/>
    </source>
</evidence>
<dbReference type="AlphaFoldDB" id="A0A838L3W6"/>
<gene>
    <name evidence="3" type="ORF">HZF05_07085</name>
</gene>
<dbReference type="InterPro" id="IPR032466">
    <property type="entry name" value="Metal_Hydrolase"/>
</dbReference>
<dbReference type="GO" id="GO:0005829">
    <property type="term" value="C:cytosol"/>
    <property type="evidence" value="ECO:0007669"/>
    <property type="project" value="TreeGrafter"/>
</dbReference>
<dbReference type="SUPFAM" id="SSF51556">
    <property type="entry name" value="Metallo-dependent hydrolases"/>
    <property type="match status" value="1"/>
</dbReference>
<sequence length="579" mass="61689">MADHDLVIRSGTVIDGGGGPSFVADIAVQGSRIVEVGQVSGGGREEIDATGRIVTPGFVDIHTHYDGQATWEETLAPSSNHGVTTVIGGNCGVGFAPCRAGDRNKLITVMEGVEDIPEIVMAAGIPWNWESFPDYLDALDARRFDIDVAMQVAHSPLRVFVMGDRGIAHEASTDLDRQRMARLVTQAVQAGAIGVSTSRSLNHRTKAGVPAPSVLTAREETLALAKGLGAAGAGVFQIISEMSEEPASEMALIEEIAKVSGRPVSFSLAETMDKPQVWRKMLDALDDIAGRGLPVRAQVFPRPIGVMMGLELSLNPIVNRPAYAAIAHLPLADRVAELRRPETKARILDEEPVPDPQPVANMLIGAVGAMYALGAHPDYMPSEAMRLDRRAMREGTTALSLAYDLMLEQDGHALLYLPSANYATGGSGPIREMLTNPNTVLGLADGGAHYGMICDAGYPTYLLSYWVKEAPADIRFPIEWAVHALSRRPAQTVGLTDRGLIACGLKADINVIDLDRLTLGAPRPSFDLPSGGRRLRQSATGYDATIVSGTIIARHDRPTGTRPGRLVRGPGHAPLALAG</sequence>
<dbReference type="PANTHER" id="PTHR11647:SF1">
    <property type="entry name" value="COLLAPSIN RESPONSE MEDIATOR PROTEIN"/>
    <property type="match status" value="1"/>
</dbReference>
<dbReference type="InterPro" id="IPR011059">
    <property type="entry name" value="Metal-dep_hydrolase_composite"/>
</dbReference>
<dbReference type="RefSeq" id="WP_160363655.1">
    <property type="nucleotide sequence ID" value="NZ_JACEIB010000003.1"/>
</dbReference>
<proteinExistence type="predicted"/>
<evidence type="ECO:0000313" key="3">
    <source>
        <dbReference type="EMBL" id="MBA2933864.1"/>
    </source>
</evidence>
<dbReference type="PANTHER" id="PTHR11647">
    <property type="entry name" value="HYDRANTOINASE/DIHYDROPYRIMIDINASE FAMILY MEMBER"/>
    <property type="match status" value="1"/>
</dbReference>
<evidence type="ECO:0000259" key="2">
    <source>
        <dbReference type="Pfam" id="PF07969"/>
    </source>
</evidence>
<keyword evidence="3" id="KW-0378">Hydrolase</keyword>
<dbReference type="GO" id="GO:0016812">
    <property type="term" value="F:hydrolase activity, acting on carbon-nitrogen (but not peptide) bonds, in cyclic amides"/>
    <property type="evidence" value="ECO:0007669"/>
    <property type="project" value="TreeGrafter"/>
</dbReference>
<dbReference type="SUPFAM" id="SSF51338">
    <property type="entry name" value="Composite domain of metallo-dependent hydrolases"/>
    <property type="match status" value="1"/>
</dbReference>
<comment type="caution">
    <text evidence="3">The sequence shown here is derived from an EMBL/GenBank/DDBJ whole genome shotgun (WGS) entry which is preliminary data.</text>
</comment>
<feature type="domain" description="Amidohydrolase 3" evidence="2">
    <location>
        <begin position="45"/>
        <end position="552"/>
    </location>
</feature>
<dbReference type="Gene3D" id="3.20.20.140">
    <property type="entry name" value="Metal-dependent hydrolases"/>
    <property type="match status" value="1"/>
</dbReference>
<dbReference type="Proteomes" id="UP000570166">
    <property type="component" value="Unassembled WGS sequence"/>
</dbReference>
<reference evidence="3 4" key="1">
    <citation type="submission" date="2020-07" db="EMBL/GenBank/DDBJ databases">
        <authorList>
            <person name="Sun Q."/>
        </authorList>
    </citation>
    <scope>NUCLEOTIDE SEQUENCE [LARGE SCALE GENOMIC DNA]</scope>
    <source>
        <strain evidence="3 4">CGMCC 1.13654</strain>
    </source>
</reference>
<dbReference type="EMBL" id="JACEIB010000003">
    <property type="protein sequence ID" value="MBA2933864.1"/>
    <property type="molecule type" value="Genomic_DNA"/>
</dbReference>
<dbReference type="Pfam" id="PF07969">
    <property type="entry name" value="Amidohydro_3"/>
    <property type="match status" value="1"/>
</dbReference>
<keyword evidence="4" id="KW-1185">Reference proteome</keyword>
<evidence type="ECO:0000256" key="1">
    <source>
        <dbReference type="SAM" id="MobiDB-lite"/>
    </source>
</evidence>